<accession>A0A246J4X1</accession>
<keyword evidence="2" id="KW-1003">Cell membrane</keyword>
<dbReference type="Proteomes" id="UP000197468">
    <property type="component" value="Unassembled WGS sequence"/>
</dbReference>
<sequence>MSLLKASAVSAIGAGIKLLFGLLLIKIVATLLGPSGLGLMGQFMSLTTILVLLAGGGIATGVVKYVAEYKEAPARLHEFLSAARGYSLIASLILLAIGIAAARPLSLWIFKEPGYAFIVYLLSVAQLGIAINSFALAVVGGYKDVVSSNIVNTTGTLLGLLALAPLIYLWGNTGMLIGLAVLPALPALISLWIVRRKYPEVLRRSFKINKTDARHLFRFSLMLAASATTMPVAQMLLRSHLADQAGWTQVGYWQATIRLSDAYLLFVNMVLAGYYMPKLSELGPGRQQLRYMVEAMKRLLPLVAACIAAIWLLGSPLISLLFSEKFLPARELLTYQLIGDFFKIGSFIMGYVVVANAWLRWSILGDIVQASLFFTLAWVLTSHYQALGASIGYAVCYIVYFTVLCALFYRAWRRQTHE</sequence>
<feature type="transmembrane region" description="Helical" evidence="6">
    <location>
        <begin position="257"/>
        <end position="277"/>
    </location>
</feature>
<dbReference type="EMBL" id="NIOF01000009">
    <property type="protein sequence ID" value="OWQ87502.1"/>
    <property type="molecule type" value="Genomic_DNA"/>
</dbReference>
<feature type="transmembrane region" description="Helical" evidence="6">
    <location>
        <begin position="215"/>
        <end position="237"/>
    </location>
</feature>
<dbReference type="InterPro" id="IPR002797">
    <property type="entry name" value="Polysacc_synth"/>
</dbReference>
<protein>
    <recommendedName>
        <fullName evidence="9">O-antigen translocase</fullName>
    </recommendedName>
</protein>
<feature type="transmembrane region" description="Helical" evidence="6">
    <location>
        <begin position="12"/>
        <end position="32"/>
    </location>
</feature>
<feature type="transmembrane region" description="Helical" evidence="6">
    <location>
        <begin position="88"/>
        <end position="109"/>
    </location>
</feature>
<dbReference type="InterPro" id="IPR050833">
    <property type="entry name" value="Poly_Biosynth_Transport"/>
</dbReference>
<evidence type="ECO:0000256" key="4">
    <source>
        <dbReference type="ARBA" id="ARBA00022989"/>
    </source>
</evidence>
<evidence type="ECO:0000256" key="2">
    <source>
        <dbReference type="ARBA" id="ARBA00022475"/>
    </source>
</evidence>
<evidence type="ECO:0000313" key="7">
    <source>
        <dbReference type="EMBL" id="OWQ87502.1"/>
    </source>
</evidence>
<feature type="transmembrane region" description="Helical" evidence="6">
    <location>
        <begin position="386"/>
        <end position="409"/>
    </location>
</feature>
<feature type="transmembrane region" description="Helical" evidence="6">
    <location>
        <begin position="150"/>
        <end position="170"/>
    </location>
</feature>
<evidence type="ECO:0000256" key="5">
    <source>
        <dbReference type="ARBA" id="ARBA00023136"/>
    </source>
</evidence>
<dbReference type="PANTHER" id="PTHR30250">
    <property type="entry name" value="PST FAMILY PREDICTED COLANIC ACID TRANSPORTER"/>
    <property type="match status" value="1"/>
</dbReference>
<evidence type="ECO:0008006" key="9">
    <source>
        <dbReference type="Google" id="ProtNLM"/>
    </source>
</evidence>
<keyword evidence="8" id="KW-1185">Reference proteome</keyword>
<reference evidence="7 8" key="1">
    <citation type="journal article" date="2008" name="Int. J. Syst. Evol. Microbiol.">
        <title>Description of Roseateles aquatilis sp. nov. and Roseateles terrae sp. nov., in the class Betaproteobacteria, and emended description of the genus Roseateles.</title>
        <authorList>
            <person name="Gomila M."/>
            <person name="Bowien B."/>
            <person name="Falsen E."/>
            <person name="Moore E.R."/>
            <person name="Lalucat J."/>
        </authorList>
    </citation>
    <scope>NUCLEOTIDE SEQUENCE [LARGE SCALE GENOMIC DNA]</scope>
    <source>
        <strain evidence="7 8">CCUG 48205</strain>
    </source>
</reference>
<dbReference type="OrthoDB" id="9769862at2"/>
<feature type="transmembrane region" description="Helical" evidence="6">
    <location>
        <begin position="298"/>
        <end position="322"/>
    </location>
</feature>
<proteinExistence type="predicted"/>
<organism evidence="7 8">
    <name type="scientific">Roseateles aquatilis</name>
    <dbReference type="NCBI Taxonomy" id="431061"/>
    <lineage>
        <taxon>Bacteria</taxon>
        <taxon>Pseudomonadati</taxon>
        <taxon>Pseudomonadota</taxon>
        <taxon>Betaproteobacteria</taxon>
        <taxon>Burkholderiales</taxon>
        <taxon>Sphaerotilaceae</taxon>
        <taxon>Roseateles</taxon>
    </lineage>
</organism>
<feature type="transmembrane region" description="Helical" evidence="6">
    <location>
        <begin position="334"/>
        <end position="354"/>
    </location>
</feature>
<evidence type="ECO:0000256" key="1">
    <source>
        <dbReference type="ARBA" id="ARBA00004651"/>
    </source>
</evidence>
<keyword evidence="4 6" id="KW-1133">Transmembrane helix</keyword>
<name>A0A246J4X1_9BURK</name>
<comment type="subcellular location">
    <subcellularLocation>
        <location evidence="1">Cell membrane</location>
        <topology evidence="1">Multi-pass membrane protein</topology>
    </subcellularLocation>
</comment>
<dbReference type="GO" id="GO:0005886">
    <property type="term" value="C:plasma membrane"/>
    <property type="evidence" value="ECO:0007669"/>
    <property type="project" value="UniProtKB-SubCell"/>
</dbReference>
<keyword evidence="3 6" id="KW-0812">Transmembrane</keyword>
<feature type="transmembrane region" description="Helical" evidence="6">
    <location>
        <begin position="115"/>
        <end position="138"/>
    </location>
</feature>
<feature type="transmembrane region" description="Helical" evidence="6">
    <location>
        <begin position="361"/>
        <end position="380"/>
    </location>
</feature>
<dbReference type="Pfam" id="PF01943">
    <property type="entry name" value="Polysacc_synt"/>
    <property type="match status" value="1"/>
</dbReference>
<dbReference type="CDD" id="cd13125">
    <property type="entry name" value="MATE_like_10"/>
    <property type="match status" value="1"/>
</dbReference>
<feature type="transmembrane region" description="Helical" evidence="6">
    <location>
        <begin position="176"/>
        <end position="194"/>
    </location>
</feature>
<feature type="transmembrane region" description="Helical" evidence="6">
    <location>
        <begin position="44"/>
        <end position="67"/>
    </location>
</feature>
<dbReference type="InterPro" id="IPR044550">
    <property type="entry name" value="WzxE"/>
</dbReference>
<dbReference type="GO" id="GO:0009246">
    <property type="term" value="P:enterobacterial common antigen biosynthetic process"/>
    <property type="evidence" value="ECO:0007669"/>
    <property type="project" value="InterPro"/>
</dbReference>
<comment type="caution">
    <text evidence="7">The sequence shown here is derived from an EMBL/GenBank/DDBJ whole genome shotgun (WGS) entry which is preliminary data.</text>
</comment>
<evidence type="ECO:0000256" key="3">
    <source>
        <dbReference type="ARBA" id="ARBA00022692"/>
    </source>
</evidence>
<dbReference type="RefSeq" id="WP_088386285.1">
    <property type="nucleotide sequence ID" value="NZ_NIOF01000009.1"/>
</dbReference>
<dbReference type="AlphaFoldDB" id="A0A246J4X1"/>
<evidence type="ECO:0000256" key="6">
    <source>
        <dbReference type="SAM" id="Phobius"/>
    </source>
</evidence>
<dbReference type="PANTHER" id="PTHR30250:SF30">
    <property type="entry name" value="LIPID III FLIPPASE"/>
    <property type="match status" value="1"/>
</dbReference>
<gene>
    <name evidence="7" type="ORF">CDN99_18030</name>
</gene>
<evidence type="ECO:0000313" key="8">
    <source>
        <dbReference type="Proteomes" id="UP000197468"/>
    </source>
</evidence>
<keyword evidence="5 6" id="KW-0472">Membrane</keyword>